<dbReference type="EC" id="2.7.11.1" evidence="1"/>
<gene>
    <name evidence="5" type="ORF">E4U43_007837</name>
</gene>
<proteinExistence type="predicted"/>
<dbReference type="PANTHER" id="PTHR21310:SF15">
    <property type="entry name" value="AMINOGLYCOSIDE PHOSPHOTRANSFERASE DOMAIN-CONTAINING PROTEIN"/>
    <property type="match status" value="1"/>
</dbReference>
<dbReference type="AlphaFoldDB" id="A0A9P7NEA2"/>
<dbReference type="Proteomes" id="UP000748025">
    <property type="component" value="Unassembled WGS sequence"/>
</dbReference>
<dbReference type="InterPro" id="IPR011009">
    <property type="entry name" value="Kinase-like_dom_sf"/>
</dbReference>
<comment type="caution">
    <text evidence="5">The sequence shown here is derived from an EMBL/GenBank/DDBJ whole genome shotgun (WGS) entry which is preliminary data.</text>
</comment>
<dbReference type="Gene3D" id="3.90.1200.10">
    <property type="match status" value="1"/>
</dbReference>
<dbReference type="InterPro" id="IPR051678">
    <property type="entry name" value="AGP_Transferase"/>
</dbReference>
<sequence length="356" mass="40396">MISWRVAASHKAALNKQEDVGESAWNGKAPTRQTIEPIMDGTECGGPADMWWLFGLSIGSLLPLRTRLWLGRLLFRPFSSNIVVRVSWHRVIKGPCRPTEVEGLRYIAEHTTIPVPKVFAVHIDEGCIYVEMSYIKGQTLGAACRSLSTEQKNVITAELKQYLTILRELPPPVEDQVSSAFQNPTRDFRVGQNLFGPVSLEEFHGVVRGHIVMEDIEQYIGEDVVKLHTTPYQICFTHADLAPRNIIVRNGHVAAIVDWDFSGWYPEYWEYIKAHWGDTPGPDTDIILAALPKYDAELEAERKLWQRLPDMGTTCTFHREGVVRKQPGSAPSKAWMEARMSCPQRDLWTVYLAKEI</sequence>
<feature type="domain" description="Aminoglycoside phosphotransferase" evidence="4">
    <location>
        <begin position="100"/>
        <end position="285"/>
    </location>
</feature>
<protein>
    <recommendedName>
        <fullName evidence="1">non-specific serine/threonine protein kinase</fullName>
        <ecNumber evidence="1">2.7.11.1</ecNumber>
    </recommendedName>
</protein>
<reference evidence="5" key="1">
    <citation type="journal article" date="2020" name="bioRxiv">
        <title>Whole genome comparisons of ergot fungi reveals the divergence and evolution of species within the genus Claviceps are the result of varying mechanisms driving genome evolution and host range expansion.</title>
        <authorList>
            <person name="Wyka S.A."/>
            <person name="Mondo S.J."/>
            <person name="Liu M."/>
            <person name="Dettman J."/>
            <person name="Nalam V."/>
            <person name="Broders K.D."/>
        </authorList>
    </citation>
    <scope>NUCLEOTIDE SEQUENCE</scope>
    <source>
        <strain evidence="5">CCC 602</strain>
    </source>
</reference>
<dbReference type="GO" id="GO:0004674">
    <property type="term" value="F:protein serine/threonine kinase activity"/>
    <property type="evidence" value="ECO:0007669"/>
    <property type="project" value="UniProtKB-EC"/>
</dbReference>
<comment type="catalytic activity">
    <reaction evidence="3">
        <text>L-seryl-[protein] + ATP = O-phospho-L-seryl-[protein] + ADP + H(+)</text>
        <dbReference type="Rhea" id="RHEA:17989"/>
        <dbReference type="Rhea" id="RHEA-COMP:9863"/>
        <dbReference type="Rhea" id="RHEA-COMP:11604"/>
        <dbReference type="ChEBI" id="CHEBI:15378"/>
        <dbReference type="ChEBI" id="CHEBI:29999"/>
        <dbReference type="ChEBI" id="CHEBI:30616"/>
        <dbReference type="ChEBI" id="CHEBI:83421"/>
        <dbReference type="ChEBI" id="CHEBI:456216"/>
        <dbReference type="EC" id="2.7.11.1"/>
    </reaction>
</comment>
<evidence type="ECO:0000313" key="6">
    <source>
        <dbReference type="Proteomes" id="UP000748025"/>
    </source>
</evidence>
<comment type="catalytic activity">
    <reaction evidence="2">
        <text>L-threonyl-[protein] + ATP = O-phospho-L-threonyl-[protein] + ADP + H(+)</text>
        <dbReference type="Rhea" id="RHEA:46608"/>
        <dbReference type="Rhea" id="RHEA-COMP:11060"/>
        <dbReference type="Rhea" id="RHEA-COMP:11605"/>
        <dbReference type="ChEBI" id="CHEBI:15378"/>
        <dbReference type="ChEBI" id="CHEBI:30013"/>
        <dbReference type="ChEBI" id="CHEBI:30616"/>
        <dbReference type="ChEBI" id="CHEBI:61977"/>
        <dbReference type="ChEBI" id="CHEBI:456216"/>
        <dbReference type="EC" id="2.7.11.1"/>
    </reaction>
</comment>
<evidence type="ECO:0000313" key="5">
    <source>
        <dbReference type="EMBL" id="KAG6012339.1"/>
    </source>
</evidence>
<dbReference type="SUPFAM" id="SSF56112">
    <property type="entry name" value="Protein kinase-like (PK-like)"/>
    <property type="match status" value="1"/>
</dbReference>
<dbReference type="CDD" id="cd05120">
    <property type="entry name" value="APH_ChoK_like"/>
    <property type="match status" value="1"/>
</dbReference>
<dbReference type="PROSITE" id="PS00109">
    <property type="entry name" value="PROTEIN_KINASE_TYR"/>
    <property type="match status" value="1"/>
</dbReference>
<evidence type="ECO:0000259" key="4">
    <source>
        <dbReference type="Pfam" id="PF01636"/>
    </source>
</evidence>
<dbReference type="Pfam" id="PF01636">
    <property type="entry name" value="APH"/>
    <property type="match status" value="1"/>
</dbReference>
<evidence type="ECO:0000256" key="3">
    <source>
        <dbReference type="ARBA" id="ARBA00048679"/>
    </source>
</evidence>
<keyword evidence="6" id="KW-1185">Reference proteome</keyword>
<evidence type="ECO:0000256" key="2">
    <source>
        <dbReference type="ARBA" id="ARBA00047899"/>
    </source>
</evidence>
<dbReference type="InterPro" id="IPR002575">
    <property type="entry name" value="Aminoglycoside_PTrfase"/>
</dbReference>
<accession>A0A9P7NEA2</accession>
<dbReference type="EMBL" id="SRPW01000756">
    <property type="protein sequence ID" value="KAG6012339.1"/>
    <property type="molecule type" value="Genomic_DNA"/>
</dbReference>
<evidence type="ECO:0000256" key="1">
    <source>
        <dbReference type="ARBA" id="ARBA00012513"/>
    </source>
</evidence>
<dbReference type="InterPro" id="IPR008266">
    <property type="entry name" value="Tyr_kinase_AS"/>
</dbReference>
<organism evidence="5 6">
    <name type="scientific">Claviceps pusilla</name>
    <dbReference type="NCBI Taxonomy" id="123648"/>
    <lineage>
        <taxon>Eukaryota</taxon>
        <taxon>Fungi</taxon>
        <taxon>Dikarya</taxon>
        <taxon>Ascomycota</taxon>
        <taxon>Pezizomycotina</taxon>
        <taxon>Sordariomycetes</taxon>
        <taxon>Hypocreomycetidae</taxon>
        <taxon>Hypocreales</taxon>
        <taxon>Clavicipitaceae</taxon>
        <taxon>Claviceps</taxon>
    </lineage>
</organism>
<dbReference type="PANTHER" id="PTHR21310">
    <property type="entry name" value="AMINOGLYCOSIDE PHOSPHOTRANSFERASE-RELATED-RELATED"/>
    <property type="match status" value="1"/>
</dbReference>
<dbReference type="OrthoDB" id="8300194at2759"/>
<name>A0A9P7NEA2_9HYPO</name>